<organism evidence="1 2">
    <name type="scientific">Hyalomma asiaticum</name>
    <name type="common">Tick</name>
    <dbReference type="NCBI Taxonomy" id="266040"/>
    <lineage>
        <taxon>Eukaryota</taxon>
        <taxon>Metazoa</taxon>
        <taxon>Ecdysozoa</taxon>
        <taxon>Arthropoda</taxon>
        <taxon>Chelicerata</taxon>
        <taxon>Arachnida</taxon>
        <taxon>Acari</taxon>
        <taxon>Parasitiformes</taxon>
        <taxon>Ixodida</taxon>
        <taxon>Ixodoidea</taxon>
        <taxon>Ixodidae</taxon>
        <taxon>Hyalomminae</taxon>
        <taxon>Hyalomma</taxon>
    </lineage>
</organism>
<dbReference type="EMBL" id="CM023483">
    <property type="protein sequence ID" value="KAH6937115.1"/>
    <property type="molecule type" value="Genomic_DNA"/>
</dbReference>
<comment type="caution">
    <text evidence="1">The sequence shown here is derived from an EMBL/GenBank/DDBJ whole genome shotgun (WGS) entry which is preliminary data.</text>
</comment>
<name>A0ACB7SR77_HYAAI</name>
<sequence length="487" mass="55453">MTSHVSGGQATRRSVWRTCGQVYGQLALDSGLPGAEALVEGGSVRRLLWTGALLTLLYYSMSETCAILREYFTFSVAVTFEYSTNDSFELPDVTVCNVNPLRRSKLCALDASAWGLNHEVEERVCGKGQDFQVANPDDLRLQHNISDWIAHYKPTKREWLKTLGHQFADMFVDCTYHEEDCRNETLFRYITNVYFGNCFCHRSGNTQRLDYNGLSSPYNGNNASLYRDDLRLQHNISDWIAHYKPTKREWLKTLGHQFADMFVDCTYHEEDCRNETLFRYITHVHFGNCFCHRCGNTRRLDYSGLSSPYNGLVVTLNPELDEYLPTSYQAGFIAMVHAHGTRFSLCSDGVYLSPGYTTYVGLNLDPTCKNHTRNCLFLKRTIRSQFAQTGLPEPYANPCRSSWPRRLAVHMANVYGSYTREDCLNMCLQVVVVETCGCWSAQLPHFSSLAERHEVCVDKGLKCAEHVADIQTSITLERECGCLPACQ</sequence>
<evidence type="ECO:0000313" key="1">
    <source>
        <dbReference type="EMBL" id="KAH6937115.1"/>
    </source>
</evidence>
<dbReference type="Proteomes" id="UP000821845">
    <property type="component" value="Chromosome 3"/>
</dbReference>
<reference evidence="1" key="1">
    <citation type="submission" date="2020-05" db="EMBL/GenBank/DDBJ databases">
        <title>Large-scale comparative analyses of tick genomes elucidate their genetic diversity and vector capacities.</title>
        <authorList>
            <person name="Jia N."/>
            <person name="Wang J."/>
            <person name="Shi W."/>
            <person name="Du L."/>
            <person name="Sun Y."/>
            <person name="Zhan W."/>
            <person name="Jiang J."/>
            <person name="Wang Q."/>
            <person name="Zhang B."/>
            <person name="Ji P."/>
            <person name="Sakyi L.B."/>
            <person name="Cui X."/>
            <person name="Yuan T."/>
            <person name="Jiang B."/>
            <person name="Yang W."/>
            <person name="Lam T.T.-Y."/>
            <person name="Chang Q."/>
            <person name="Ding S."/>
            <person name="Wang X."/>
            <person name="Zhu J."/>
            <person name="Ruan X."/>
            <person name="Zhao L."/>
            <person name="Wei J."/>
            <person name="Que T."/>
            <person name="Du C."/>
            <person name="Cheng J."/>
            <person name="Dai P."/>
            <person name="Han X."/>
            <person name="Huang E."/>
            <person name="Gao Y."/>
            <person name="Liu J."/>
            <person name="Shao H."/>
            <person name="Ye R."/>
            <person name="Li L."/>
            <person name="Wei W."/>
            <person name="Wang X."/>
            <person name="Wang C."/>
            <person name="Yang T."/>
            <person name="Huo Q."/>
            <person name="Li W."/>
            <person name="Guo W."/>
            <person name="Chen H."/>
            <person name="Zhou L."/>
            <person name="Ni X."/>
            <person name="Tian J."/>
            <person name="Zhou Y."/>
            <person name="Sheng Y."/>
            <person name="Liu T."/>
            <person name="Pan Y."/>
            <person name="Xia L."/>
            <person name="Li J."/>
            <person name="Zhao F."/>
            <person name="Cao W."/>
        </authorList>
    </citation>
    <scope>NUCLEOTIDE SEQUENCE</scope>
    <source>
        <strain evidence="1">Hyas-2018</strain>
    </source>
</reference>
<evidence type="ECO:0000313" key="2">
    <source>
        <dbReference type="Proteomes" id="UP000821845"/>
    </source>
</evidence>
<proteinExistence type="predicted"/>
<keyword evidence="2" id="KW-1185">Reference proteome</keyword>
<accession>A0ACB7SR77</accession>
<protein>
    <submittedName>
        <fullName evidence="1">Uncharacterized protein</fullName>
    </submittedName>
</protein>
<gene>
    <name evidence="1" type="ORF">HPB50_025576</name>
</gene>